<dbReference type="PaxDb" id="4113-PGSC0003DMT400091230"/>
<evidence type="ECO:0000256" key="1">
    <source>
        <dbReference type="SAM" id="MobiDB-lite"/>
    </source>
</evidence>
<dbReference type="InParanoid" id="M1DM49"/>
<evidence type="ECO:0000313" key="2">
    <source>
        <dbReference type="EnsemblPlants" id="PGSC0003DMT400091230"/>
    </source>
</evidence>
<name>M1DM49_SOLTU</name>
<protein>
    <submittedName>
        <fullName evidence="2">Uncharacterized protein</fullName>
    </submittedName>
</protein>
<reference evidence="2" key="2">
    <citation type="submission" date="2015-06" db="UniProtKB">
        <authorList>
            <consortium name="EnsemblPlants"/>
        </authorList>
    </citation>
    <scope>IDENTIFICATION</scope>
    <source>
        <strain evidence="2">DM1-3 516 R44</strain>
    </source>
</reference>
<evidence type="ECO:0000313" key="3">
    <source>
        <dbReference type="Proteomes" id="UP000011115"/>
    </source>
</evidence>
<feature type="region of interest" description="Disordered" evidence="1">
    <location>
        <begin position="158"/>
        <end position="192"/>
    </location>
</feature>
<organism evidence="2 3">
    <name type="scientific">Solanum tuberosum</name>
    <name type="common">Potato</name>
    <dbReference type="NCBI Taxonomy" id="4113"/>
    <lineage>
        <taxon>Eukaryota</taxon>
        <taxon>Viridiplantae</taxon>
        <taxon>Streptophyta</taxon>
        <taxon>Embryophyta</taxon>
        <taxon>Tracheophyta</taxon>
        <taxon>Spermatophyta</taxon>
        <taxon>Magnoliopsida</taxon>
        <taxon>eudicotyledons</taxon>
        <taxon>Gunneridae</taxon>
        <taxon>Pentapetalae</taxon>
        <taxon>asterids</taxon>
        <taxon>lamiids</taxon>
        <taxon>Solanales</taxon>
        <taxon>Solanaceae</taxon>
        <taxon>Solanoideae</taxon>
        <taxon>Solaneae</taxon>
        <taxon>Solanum</taxon>
    </lineage>
</organism>
<accession>M1DM49</accession>
<dbReference type="AlphaFoldDB" id="M1DM49"/>
<sequence>MASVNEKNLPFVRFPNTASQERHHDYRNNKFCCERGFIFLKLEEKAPTFYACLMEFGWAPLIEAPPPARNWVLEVPEASNAEYESKLRDMDLGWLRDALVEPARRDRVYWYITKVITSKDWSPDDKRWLYLFTMRILPSGNRTDVTFSRALVVGSTSQSKRRRADRASSSQVAAERDDEGGDGTHPTQSQPPLLGAWVEEDLAAVRRRLGHSFADTTPVPPSTALEVEMLCRELRQKRRKGLERDHIMVRIWKTLKIVFTCVAPGQEISRVEIGYFQHITFMDEVVKGMAPSEDLDSDDDTSQSQGS</sequence>
<dbReference type="HOGENOM" id="CLU_055921_0_0_1"/>
<dbReference type="Gramene" id="PGSC0003DMT400091230">
    <property type="protein sequence ID" value="PGSC0003DMT400091230"/>
    <property type="gene ID" value="PGSC0003DMG400040801"/>
</dbReference>
<reference evidence="3" key="1">
    <citation type="journal article" date="2011" name="Nature">
        <title>Genome sequence and analysis of the tuber crop potato.</title>
        <authorList>
            <consortium name="The Potato Genome Sequencing Consortium"/>
        </authorList>
    </citation>
    <scope>NUCLEOTIDE SEQUENCE [LARGE SCALE GENOMIC DNA]</scope>
    <source>
        <strain evidence="3">cv. DM1-3 516 R44</strain>
    </source>
</reference>
<keyword evidence="3" id="KW-1185">Reference proteome</keyword>
<proteinExistence type="predicted"/>
<dbReference type="Proteomes" id="UP000011115">
    <property type="component" value="Unassembled WGS sequence"/>
</dbReference>
<dbReference type="EnsemblPlants" id="PGSC0003DMT400091230">
    <property type="protein sequence ID" value="PGSC0003DMT400091230"/>
    <property type="gene ID" value="PGSC0003DMG400040801"/>
</dbReference>